<accession>A0A183NQP3</accession>
<reference evidence="1 2" key="1">
    <citation type="submission" date="2018-11" db="EMBL/GenBank/DDBJ databases">
        <authorList>
            <consortium name="Pathogen Informatics"/>
        </authorList>
    </citation>
    <scope>NUCLEOTIDE SEQUENCE [LARGE SCALE GENOMIC DNA]</scope>
    <source>
        <strain>Denwood</strain>
        <strain evidence="2">Zambia</strain>
    </source>
</reference>
<proteinExistence type="predicted"/>
<evidence type="ECO:0000313" key="1">
    <source>
        <dbReference type="EMBL" id="VDP06839.1"/>
    </source>
</evidence>
<dbReference type="AlphaFoldDB" id="A0A183NQP3"/>
<gene>
    <name evidence="1" type="ORF">SMTD_LOCUS4429</name>
</gene>
<organism evidence="1 2">
    <name type="scientific">Schistosoma mattheei</name>
    <dbReference type="NCBI Taxonomy" id="31246"/>
    <lineage>
        <taxon>Eukaryota</taxon>
        <taxon>Metazoa</taxon>
        <taxon>Spiralia</taxon>
        <taxon>Lophotrochozoa</taxon>
        <taxon>Platyhelminthes</taxon>
        <taxon>Trematoda</taxon>
        <taxon>Digenea</taxon>
        <taxon>Strigeidida</taxon>
        <taxon>Schistosomatoidea</taxon>
        <taxon>Schistosomatidae</taxon>
        <taxon>Schistosoma</taxon>
    </lineage>
</organism>
<protein>
    <submittedName>
        <fullName evidence="1">Uncharacterized protein</fullName>
    </submittedName>
</protein>
<keyword evidence="2" id="KW-1185">Reference proteome</keyword>
<name>A0A183NQP3_9TREM</name>
<evidence type="ECO:0000313" key="2">
    <source>
        <dbReference type="Proteomes" id="UP000269396"/>
    </source>
</evidence>
<dbReference type="EMBL" id="UZAL01012520">
    <property type="protein sequence ID" value="VDP06839.1"/>
    <property type="molecule type" value="Genomic_DNA"/>
</dbReference>
<dbReference type="Proteomes" id="UP000269396">
    <property type="component" value="Unassembled WGS sequence"/>
</dbReference>
<sequence length="142" mass="16300">MIHQDIKNSTTSRNPNPVHTQDYADNSLRSCGAFHEDWHKFGQCLSCGKFHRFNSCKFRNSKCFKCGDIGHFYSVRNTNFHLIATNIRTCKWSIFNDHLSLSTILNDSVESYNSACSSFRVTARPKPEYRRRVGHGVSVPIP</sequence>